<evidence type="ECO:0000256" key="1">
    <source>
        <dbReference type="SAM" id="SignalP"/>
    </source>
</evidence>
<dbReference type="HOGENOM" id="CLU_1628768_0_0_1"/>
<dbReference type="OMA" id="FRHCMLE"/>
<dbReference type="eggNOG" id="ENOG502TCUF">
    <property type="taxonomic scope" value="Eukaryota"/>
</dbReference>
<dbReference type="Proteomes" id="UP000007798">
    <property type="component" value="Unassembled WGS sequence"/>
</dbReference>
<dbReference type="PANTHER" id="PTHR21364:SF2">
    <property type="entry name" value="GENERAL ODORANT-BINDING PROTEIN 19A"/>
    <property type="match status" value="1"/>
</dbReference>
<dbReference type="Gene3D" id="1.10.238.20">
    <property type="entry name" value="Pheromone/general odorant binding protein domain"/>
    <property type="match status" value="1"/>
</dbReference>
<protein>
    <submittedName>
        <fullName evidence="2">Odorant-binding protein 19b</fullName>
    </submittedName>
</protein>
<dbReference type="InterPro" id="IPR006170">
    <property type="entry name" value="PBP/GOBP"/>
</dbReference>
<feature type="signal peptide" evidence="1">
    <location>
        <begin position="1"/>
        <end position="32"/>
    </location>
</feature>
<evidence type="ECO:0000313" key="3">
    <source>
        <dbReference type="Proteomes" id="UP000007798"/>
    </source>
</evidence>
<dbReference type="SUPFAM" id="SSF47565">
    <property type="entry name" value="Insect pheromone/odorant-binding proteins"/>
    <property type="match status" value="1"/>
</dbReference>
<dbReference type="EMBL" id="CH963851">
    <property type="protein sequence ID" value="EDW75386.1"/>
    <property type="molecule type" value="Genomic_DNA"/>
</dbReference>
<dbReference type="GO" id="GO:0050909">
    <property type="term" value="P:sensory perception of taste"/>
    <property type="evidence" value="ECO:0007669"/>
    <property type="project" value="EnsemblMetazoa"/>
</dbReference>
<dbReference type="FunCoup" id="B4MTE7">
    <property type="interactions" value="39"/>
</dbReference>
<proteinExistence type="predicted"/>
<keyword evidence="1" id="KW-0732">Signal</keyword>
<feature type="chain" id="PRO_5002815691" evidence="1">
    <location>
        <begin position="33"/>
        <end position="167"/>
    </location>
</feature>
<dbReference type="GO" id="GO:0005549">
    <property type="term" value="F:odorant binding"/>
    <property type="evidence" value="ECO:0007669"/>
    <property type="project" value="InterPro"/>
</dbReference>
<gene>
    <name evidence="2" type="primary">Dwil\Obp19b</name>
    <name evidence="2" type="ORF">Dwil_GK20146</name>
</gene>
<dbReference type="OrthoDB" id="7370359at2759"/>
<keyword evidence="3" id="KW-1185">Reference proteome</keyword>
<dbReference type="CDD" id="cd23992">
    <property type="entry name" value="PBP_GOBP"/>
    <property type="match status" value="1"/>
</dbReference>
<sequence>MTKQSRMTLSCTVAVVALAAIWLTIAMPGARAEEEEEETVSMSVTDVVEMIEPFGDGCDPKPEREHIVDMVLNKEDVKYETKCFRACLLKQFELMPEGEMKFNGDKTVEMMNMMFPDKEDDSRRIVDKCNEIMNGNTDRCEIAHGIAMCMLRDMREASFKIPEIKED</sequence>
<dbReference type="GO" id="GO:0016597">
    <property type="term" value="F:amino acid binding"/>
    <property type="evidence" value="ECO:0007669"/>
    <property type="project" value="EnsemblMetazoa"/>
</dbReference>
<evidence type="ECO:0000313" key="2">
    <source>
        <dbReference type="EMBL" id="EDW75386.1"/>
    </source>
</evidence>
<dbReference type="SMART" id="SM00708">
    <property type="entry name" value="PhBP"/>
    <property type="match status" value="1"/>
</dbReference>
<name>B4MTE7_DROWI</name>
<dbReference type="InParanoid" id="B4MTE7"/>
<dbReference type="PANTHER" id="PTHR21364">
    <property type="entry name" value="GENERAL ODORANT-BINDING PROTEIN 19A"/>
    <property type="match status" value="1"/>
</dbReference>
<dbReference type="InterPro" id="IPR036728">
    <property type="entry name" value="PBP_GOBP_sf"/>
</dbReference>
<organism evidence="2 3">
    <name type="scientific">Drosophila willistoni</name>
    <name type="common">Fruit fly</name>
    <dbReference type="NCBI Taxonomy" id="7260"/>
    <lineage>
        <taxon>Eukaryota</taxon>
        <taxon>Metazoa</taxon>
        <taxon>Ecdysozoa</taxon>
        <taxon>Arthropoda</taxon>
        <taxon>Hexapoda</taxon>
        <taxon>Insecta</taxon>
        <taxon>Pterygota</taxon>
        <taxon>Neoptera</taxon>
        <taxon>Endopterygota</taxon>
        <taxon>Diptera</taxon>
        <taxon>Brachycera</taxon>
        <taxon>Muscomorpha</taxon>
        <taxon>Ephydroidea</taxon>
        <taxon>Drosophilidae</taxon>
        <taxon>Drosophila</taxon>
        <taxon>Sophophora</taxon>
    </lineage>
</organism>
<dbReference type="PhylomeDB" id="B4MTE7"/>
<dbReference type="AlphaFoldDB" id="B4MTE7"/>
<dbReference type="STRING" id="7260.B4MTE7"/>
<dbReference type="KEGG" id="dwi:6641401"/>
<accession>B4MTE7</accession>
<dbReference type="Pfam" id="PF01395">
    <property type="entry name" value="PBP_GOBP"/>
    <property type="match status" value="1"/>
</dbReference>
<reference evidence="2 3" key="1">
    <citation type="journal article" date="2007" name="Nature">
        <title>Evolution of genes and genomes on the Drosophila phylogeny.</title>
        <authorList>
            <consortium name="Drosophila 12 Genomes Consortium"/>
            <person name="Clark A.G."/>
            <person name="Eisen M.B."/>
            <person name="Smith D.R."/>
            <person name="Bergman C.M."/>
            <person name="Oliver B."/>
            <person name="Markow T.A."/>
            <person name="Kaufman T.C."/>
            <person name="Kellis M."/>
            <person name="Gelbart W."/>
            <person name="Iyer V.N."/>
            <person name="Pollard D.A."/>
            <person name="Sackton T.B."/>
            <person name="Larracuente A.M."/>
            <person name="Singh N.D."/>
            <person name="Abad J.P."/>
            <person name="Abt D.N."/>
            <person name="Adryan B."/>
            <person name="Aguade M."/>
            <person name="Akashi H."/>
            <person name="Anderson W.W."/>
            <person name="Aquadro C.F."/>
            <person name="Ardell D.H."/>
            <person name="Arguello R."/>
            <person name="Artieri C.G."/>
            <person name="Barbash D.A."/>
            <person name="Barker D."/>
            <person name="Barsanti P."/>
            <person name="Batterham P."/>
            <person name="Batzoglou S."/>
            <person name="Begun D."/>
            <person name="Bhutkar A."/>
            <person name="Blanco E."/>
            <person name="Bosak S.A."/>
            <person name="Bradley R.K."/>
            <person name="Brand A.D."/>
            <person name="Brent M.R."/>
            <person name="Brooks A.N."/>
            <person name="Brown R.H."/>
            <person name="Butlin R.K."/>
            <person name="Caggese C."/>
            <person name="Calvi B.R."/>
            <person name="Bernardo de Carvalho A."/>
            <person name="Caspi A."/>
            <person name="Castrezana S."/>
            <person name="Celniker S.E."/>
            <person name="Chang J.L."/>
            <person name="Chapple C."/>
            <person name="Chatterji S."/>
            <person name="Chinwalla A."/>
            <person name="Civetta A."/>
            <person name="Clifton S.W."/>
            <person name="Comeron J.M."/>
            <person name="Costello J.C."/>
            <person name="Coyne J.A."/>
            <person name="Daub J."/>
            <person name="David R.G."/>
            <person name="Delcher A.L."/>
            <person name="Delehaunty K."/>
            <person name="Do C.B."/>
            <person name="Ebling H."/>
            <person name="Edwards K."/>
            <person name="Eickbush T."/>
            <person name="Evans J.D."/>
            <person name="Filipski A."/>
            <person name="Findeiss S."/>
            <person name="Freyhult E."/>
            <person name="Fulton L."/>
            <person name="Fulton R."/>
            <person name="Garcia A.C."/>
            <person name="Gardiner A."/>
            <person name="Garfield D.A."/>
            <person name="Garvin B.E."/>
            <person name="Gibson G."/>
            <person name="Gilbert D."/>
            <person name="Gnerre S."/>
            <person name="Godfrey J."/>
            <person name="Good R."/>
            <person name="Gotea V."/>
            <person name="Gravely B."/>
            <person name="Greenberg A.J."/>
            <person name="Griffiths-Jones S."/>
            <person name="Gross S."/>
            <person name="Guigo R."/>
            <person name="Gustafson E.A."/>
            <person name="Haerty W."/>
            <person name="Hahn M.W."/>
            <person name="Halligan D.L."/>
            <person name="Halpern A.L."/>
            <person name="Halter G.M."/>
            <person name="Han M.V."/>
            <person name="Heger A."/>
            <person name="Hillier L."/>
            <person name="Hinrichs A.S."/>
            <person name="Holmes I."/>
            <person name="Hoskins R.A."/>
            <person name="Hubisz M.J."/>
            <person name="Hultmark D."/>
            <person name="Huntley M.A."/>
            <person name="Jaffe D.B."/>
            <person name="Jagadeeshan S."/>
            <person name="Jeck W.R."/>
            <person name="Johnson J."/>
            <person name="Jones C.D."/>
            <person name="Jordan W.C."/>
            <person name="Karpen G.H."/>
            <person name="Kataoka E."/>
            <person name="Keightley P.D."/>
            <person name="Kheradpour P."/>
            <person name="Kirkness E.F."/>
            <person name="Koerich L.B."/>
            <person name="Kristiansen K."/>
            <person name="Kudrna D."/>
            <person name="Kulathinal R.J."/>
            <person name="Kumar S."/>
            <person name="Kwok R."/>
            <person name="Lander E."/>
            <person name="Langley C.H."/>
            <person name="Lapoint R."/>
            <person name="Lazzaro B.P."/>
            <person name="Lee S.J."/>
            <person name="Levesque L."/>
            <person name="Li R."/>
            <person name="Lin C.F."/>
            <person name="Lin M.F."/>
            <person name="Lindblad-Toh K."/>
            <person name="Llopart A."/>
            <person name="Long M."/>
            <person name="Low L."/>
            <person name="Lozovsky E."/>
            <person name="Lu J."/>
            <person name="Luo M."/>
            <person name="Machado C.A."/>
            <person name="Makalowski W."/>
            <person name="Marzo M."/>
            <person name="Matsuda M."/>
            <person name="Matzkin L."/>
            <person name="McAllister B."/>
            <person name="McBride C.S."/>
            <person name="McKernan B."/>
            <person name="McKernan K."/>
            <person name="Mendez-Lago M."/>
            <person name="Minx P."/>
            <person name="Mollenhauer M.U."/>
            <person name="Montooth K."/>
            <person name="Mount S.M."/>
            <person name="Mu X."/>
            <person name="Myers E."/>
            <person name="Negre B."/>
            <person name="Newfeld S."/>
            <person name="Nielsen R."/>
            <person name="Noor M.A."/>
            <person name="O'Grady P."/>
            <person name="Pachter L."/>
            <person name="Papaceit M."/>
            <person name="Parisi M.J."/>
            <person name="Parisi M."/>
            <person name="Parts L."/>
            <person name="Pedersen J.S."/>
            <person name="Pesole G."/>
            <person name="Phillippy A.M."/>
            <person name="Ponting C.P."/>
            <person name="Pop M."/>
            <person name="Porcelli D."/>
            <person name="Powell J.R."/>
            <person name="Prohaska S."/>
            <person name="Pruitt K."/>
            <person name="Puig M."/>
            <person name="Quesneville H."/>
            <person name="Ram K.R."/>
            <person name="Rand D."/>
            <person name="Rasmussen M.D."/>
            <person name="Reed L.K."/>
            <person name="Reenan R."/>
            <person name="Reily A."/>
            <person name="Remington K.A."/>
            <person name="Rieger T.T."/>
            <person name="Ritchie M.G."/>
            <person name="Robin C."/>
            <person name="Rogers Y.H."/>
            <person name="Rohde C."/>
            <person name="Rozas J."/>
            <person name="Rubenfield M.J."/>
            <person name="Ruiz A."/>
            <person name="Russo S."/>
            <person name="Salzberg S.L."/>
            <person name="Sanchez-Gracia A."/>
            <person name="Saranga D.J."/>
            <person name="Sato H."/>
            <person name="Schaeffer S.W."/>
            <person name="Schatz M.C."/>
            <person name="Schlenke T."/>
            <person name="Schwartz R."/>
            <person name="Segarra C."/>
            <person name="Singh R.S."/>
            <person name="Sirot L."/>
            <person name="Sirota M."/>
            <person name="Sisneros N.B."/>
            <person name="Smith C.D."/>
            <person name="Smith T.F."/>
            <person name="Spieth J."/>
            <person name="Stage D.E."/>
            <person name="Stark A."/>
            <person name="Stephan W."/>
            <person name="Strausberg R.L."/>
            <person name="Strempel S."/>
            <person name="Sturgill D."/>
            <person name="Sutton G."/>
            <person name="Sutton G.G."/>
            <person name="Tao W."/>
            <person name="Teichmann S."/>
            <person name="Tobari Y.N."/>
            <person name="Tomimura Y."/>
            <person name="Tsolas J.M."/>
            <person name="Valente V.L."/>
            <person name="Venter E."/>
            <person name="Venter J.C."/>
            <person name="Vicario S."/>
            <person name="Vieira F.G."/>
            <person name="Vilella A.J."/>
            <person name="Villasante A."/>
            <person name="Walenz B."/>
            <person name="Wang J."/>
            <person name="Wasserman M."/>
            <person name="Watts T."/>
            <person name="Wilson D."/>
            <person name="Wilson R.K."/>
            <person name="Wing R.A."/>
            <person name="Wolfner M.F."/>
            <person name="Wong A."/>
            <person name="Wong G.K."/>
            <person name="Wu C.I."/>
            <person name="Wu G."/>
            <person name="Yamamoto D."/>
            <person name="Yang H.P."/>
            <person name="Yang S.P."/>
            <person name="Yorke J.A."/>
            <person name="Yoshida K."/>
            <person name="Zdobnov E."/>
            <person name="Zhang P."/>
            <person name="Zhang Y."/>
            <person name="Zimin A.V."/>
            <person name="Baldwin J."/>
            <person name="Abdouelleil A."/>
            <person name="Abdulkadir J."/>
            <person name="Abebe A."/>
            <person name="Abera B."/>
            <person name="Abreu J."/>
            <person name="Acer S.C."/>
            <person name="Aftuck L."/>
            <person name="Alexander A."/>
            <person name="An P."/>
            <person name="Anderson E."/>
            <person name="Anderson S."/>
            <person name="Arachi H."/>
            <person name="Azer M."/>
            <person name="Bachantsang P."/>
            <person name="Barry A."/>
            <person name="Bayul T."/>
            <person name="Berlin A."/>
            <person name="Bessette D."/>
            <person name="Bloom T."/>
            <person name="Blye J."/>
            <person name="Boguslavskiy L."/>
            <person name="Bonnet C."/>
            <person name="Boukhgalter B."/>
            <person name="Bourzgui I."/>
            <person name="Brown A."/>
            <person name="Cahill P."/>
            <person name="Channer S."/>
            <person name="Cheshatsang Y."/>
            <person name="Chuda L."/>
            <person name="Citroen M."/>
            <person name="Collymore A."/>
            <person name="Cooke P."/>
            <person name="Costello M."/>
            <person name="D'Aco K."/>
            <person name="Daza R."/>
            <person name="De Haan G."/>
            <person name="DeGray S."/>
            <person name="DeMaso C."/>
            <person name="Dhargay N."/>
            <person name="Dooley K."/>
            <person name="Dooley E."/>
            <person name="Doricent M."/>
            <person name="Dorje P."/>
            <person name="Dorjee K."/>
            <person name="Dupes A."/>
            <person name="Elong R."/>
            <person name="Falk J."/>
            <person name="Farina A."/>
            <person name="Faro S."/>
            <person name="Ferguson D."/>
            <person name="Fisher S."/>
            <person name="Foley C.D."/>
            <person name="Franke A."/>
            <person name="Friedrich D."/>
            <person name="Gadbois L."/>
            <person name="Gearin G."/>
            <person name="Gearin C.R."/>
            <person name="Giannoukos G."/>
            <person name="Goode T."/>
            <person name="Graham J."/>
            <person name="Grandbois E."/>
            <person name="Grewal S."/>
            <person name="Gyaltsen K."/>
            <person name="Hafez N."/>
            <person name="Hagos B."/>
            <person name="Hall J."/>
            <person name="Henson C."/>
            <person name="Hollinger A."/>
            <person name="Honan T."/>
            <person name="Huard M.D."/>
            <person name="Hughes L."/>
            <person name="Hurhula B."/>
            <person name="Husby M.E."/>
            <person name="Kamat A."/>
            <person name="Kanga B."/>
            <person name="Kashin S."/>
            <person name="Khazanovich D."/>
            <person name="Kisner P."/>
            <person name="Lance K."/>
            <person name="Lara M."/>
            <person name="Lee W."/>
            <person name="Lennon N."/>
            <person name="Letendre F."/>
            <person name="LeVine R."/>
            <person name="Lipovsky A."/>
            <person name="Liu X."/>
            <person name="Liu J."/>
            <person name="Liu S."/>
            <person name="Lokyitsang T."/>
            <person name="Lokyitsang Y."/>
            <person name="Lubonja R."/>
            <person name="Lui A."/>
            <person name="MacDonald P."/>
            <person name="Magnisalis V."/>
            <person name="Maru K."/>
            <person name="Matthews C."/>
            <person name="McCusker W."/>
            <person name="McDonough S."/>
            <person name="Mehta T."/>
            <person name="Meldrim J."/>
            <person name="Meneus L."/>
            <person name="Mihai O."/>
            <person name="Mihalev A."/>
            <person name="Mihova T."/>
            <person name="Mittelman R."/>
            <person name="Mlenga V."/>
            <person name="Montmayeur A."/>
            <person name="Mulrain L."/>
            <person name="Navidi A."/>
            <person name="Naylor J."/>
            <person name="Negash T."/>
            <person name="Nguyen T."/>
            <person name="Nguyen N."/>
            <person name="Nicol R."/>
            <person name="Norbu C."/>
            <person name="Norbu N."/>
            <person name="Novod N."/>
            <person name="O'Neill B."/>
            <person name="Osman S."/>
            <person name="Markiewicz E."/>
            <person name="Oyono O.L."/>
            <person name="Patti C."/>
            <person name="Phunkhang P."/>
            <person name="Pierre F."/>
            <person name="Priest M."/>
            <person name="Raghuraman S."/>
            <person name="Rege F."/>
            <person name="Reyes R."/>
            <person name="Rise C."/>
            <person name="Rogov P."/>
            <person name="Ross K."/>
            <person name="Ryan E."/>
            <person name="Settipalli S."/>
            <person name="Shea T."/>
            <person name="Sherpa N."/>
            <person name="Shi L."/>
            <person name="Shih D."/>
            <person name="Sparrow T."/>
            <person name="Spaulding J."/>
            <person name="Stalker J."/>
            <person name="Stange-Thomann N."/>
            <person name="Stavropoulos S."/>
            <person name="Stone C."/>
            <person name="Strader C."/>
            <person name="Tesfaye S."/>
            <person name="Thomson T."/>
            <person name="Thoulutsang Y."/>
            <person name="Thoulutsang D."/>
            <person name="Topham K."/>
            <person name="Topping I."/>
            <person name="Tsamla T."/>
            <person name="Vassiliev H."/>
            <person name="Vo A."/>
            <person name="Wangchuk T."/>
            <person name="Wangdi T."/>
            <person name="Weiand M."/>
            <person name="Wilkinson J."/>
            <person name="Wilson A."/>
            <person name="Yadav S."/>
            <person name="Young G."/>
            <person name="Yu Q."/>
            <person name="Zembek L."/>
            <person name="Zhong D."/>
            <person name="Zimmer A."/>
            <person name="Zwirko Z."/>
            <person name="Jaffe D.B."/>
            <person name="Alvarez P."/>
            <person name="Brockman W."/>
            <person name="Butler J."/>
            <person name="Chin C."/>
            <person name="Gnerre S."/>
            <person name="Grabherr M."/>
            <person name="Kleber M."/>
            <person name="Mauceli E."/>
            <person name="MacCallum I."/>
        </authorList>
    </citation>
    <scope>NUCLEOTIDE SEQUENCE [LARGE SCALE GENOMIC DNA]</scope>
    <source>
        <strain evidence="3">Tucson 14030-0811.24</strain>
    </source>
</reference>